<feature type="compositionally biased region" description="Basic and acidic residues" evidence="1">
    <location>
        <begin position="1"/>
        <end position="10"/>
    </location>
</feature>
<reference evidence="2 3" key="1">
    <citation type="journal article" date="2021" name="Elife">
        <title>Chloroplast acquisition without the gene transfer in kleptoplastic sea slugs, Plakobranchus ocellatus.</title>
        <authorList>
            <person name="Maeda T."/>
            <person name="Takahashi S."/>
            <person name="Yoshida T."/>
            <person name="Shimamura S."/>
            <person name="Takaki Y."/>
            <person name="Nagai Y."/>
            <person name="Toyoda A."/>
            <person name="Suzuki Y."/>
            <person name="Arimoto A."/>
            <person name="Ishii H."/>
            <person name="Satoh N."/>
            <person name="Nishiyama T."/>
            <person name="Hasebe M."/>
            <person name="Maruyama T."/>
            <person name="Minagawa J."/>
            <person name="Obokata J."/>
            <person name="Shigenobu S."/>
        </authorList>
    </citation>
    <scope>NUCLEOTIDE SEQUENCE [LARGE SCALE GENOMIC DNA]</scope>
</reference>
<dbReference type="AlphaFoldDB" id="A0AAV4AR95"/>
<comment type="caution">
    <text evidence="2">The sequence shown here is derived from an EMBL/GenBank/DDBJ whole genome shotgun (WGS) entry which is preliminary data.</text>
</comment>
<dbReference type="Proteomes" id="UP000735302">
    <property type="component" value="Unassembled WGS sequence"/>
</dbReference>
<sequence length="104" mass="11601">MHTSDIHNNDDNDDGGGGGGNDDDVMMMKCRTEKEISDEYRHFKSCNPESENETKDDDGKYDDTDQGHSNAFDLVLTHTSIIMSAMCLSRPFSPQGIIPFLLAR</sequence>
<gene>
    <name evidence="2" type="ORF">PoB_003633700</name>
</gene>
<evidence type="ECO:0000313" key="2">
    <source>
        <dbReference type="EMBL" id="GFO09832.1"/>
    </source>
</evidence>
<feature type="region of interest" description="Disordered" evidence="1">
    <location>
        <begin position="1"/>
        <end position="68"/>
    </location>
</feature>
<protein>
    <submittedName>
        <fullName evidence="2">Uncharacterized protein</fullName>
    </submittedName>
</protein>
<evidence type="ECO:0000256" key="1">
    <source>
        <dbReference type="SAM" id="MobiDB-lite"/>
    </source>
</evidence>
<accession>A0AAV4AR95</accession>
<keyword evidence="3" id="KW-1185">Reference proteome</keyword>
<organism evidence="2 3">
    <name type="scientific">Plakobranchus ocellatus</name>
    <dbReference type="NCBI Taxonomy" id="259542"/>
    <lineage>
        <taxon>Eukaryota</taxon>
        <taxon>Metazoa</taxon>
        <taxon>Spiralia</taxon>
        <taxon>Lophotrochozoa</taxon>
        <taxon>Mollusca</taxon>
        <taxon>Gastropoda</taxon>
        <taxon>Heterobranchia</taxon>
        <taxon>Euthyneura</taxon>
        <taxon>Panpulmonata</taxon>
        <taxon>Sacoglossa</taxon>
        <taxon>Placobranchoidea</taxon>
        <taxon>Plakobranchidae</taxon>
        <taxon>Plakobranchus</taxon>
    </lineage>
</organism>
<proteinExistence type="predicted"/>
<dbReference type="EMBL" id="BLXT01004129">
    <property type="protein sequence ID" value="GFO09832.1"/>
    <property type="molecule type" value="Genomic_DNA"/>
</dbReference>
<evidence type="ECO:0000313" key="3">
    <source>
        <dbReference type="Proteomes" id="UP000735302"/>
    </source>
</evidence>
<feature type="compositionally biased region" description="Basic and acidic residues" evidence="1">
    <location>
        <begin position="30"/>
        <end position="42"/>
    </location>
</feature>
<feature type="compositionally biased region" description="Basic and acidic residues" evidence="1">
    <location>
        <begin position="57"/>
        <end position="66"/>
    </location>
</feature>
<name>A0AAV4AR95_9GAST</name>